<dbReference type="HOGENOM" id="CLU_1961928_0_0_1"/>
<feature type="signal peptide" evidence="9">
    <location>
        <begin position="1"/>
        <end position="18"/>
    </location>
</feature>
<gene>
    <name evidence="10" type="primary">Dana\GF14564</name>
    <name evidence="10" type="synonym">dana_GLEANR_15328</name>
    <name evidence="10" type="ORF">GF14564</name>
</gene>
<dbReference type="GO" id="GO:0042407">
    <property type="term" value="P:cristae formation"/>
    <property type="evidence" value="ECO:0007669"/>
    <property type="project" value="TreeGrafter"/>
</dbReference>
<accession>B3MJS2</accession>
<evidence type="ECO:0000256" key="3">
    <source>
        <dbReference type="ARBA" id="ARBA00022692"/>
    </source>
</evidence>
<dbReference type="PANTHER" id="PTHR31816">
    <property type="entry name" value="MICOS COMPLEX SUBUNIT MIC13"/>
    <property type="match status" value="1"/>
</dbReference>
<evidence type="ECO:0000256" key="6">
    <source>
        <dbReference type="ARBA" id="ARBA00023128"/>
    </source>
</evidence>
<dbReference type="Proteomes" id="UP000007801">
    <property type="component" value="Unassembled WGS sequence"/>
</dbReference>
<keyword evidence="4 8" id="KW-0999">Mitochondrion inner membrane</keyword>
<dbReference type="AlphaFoldDB" id="B3MJS2"/>
<dbReference type="KEGG" id="dan:6497386"/>
<dbReference type="OMA" id="DVEVKPW"/>
<comment type="similarity">
    <text evidence="2 8">Belongs to the MICOS complex subunit Mic13 family.</text>
</comment>
<dbReference type="EMBL" id="CH902620">
    <property type="protein sequence ID" value="EDV31411.1"/>
    <property type="molecule type" value="Genomic_DNA"/>
</dbReference>
<evidence type="ECO:0000256" key="9">
    <source>
        <dbReference type="SAM" id="SignalP"/>
    </source>
</evidence>
<comment type="subunit">
    <text evidence="8">Component of the mitochondrial contact site and cristae organizing system (MICOS) complex.</text>
</comment>
<dbReference type="PANTHER" id="PTHR31816:SF3">
    <property type="entry name" value="MICOS COMPLEX SUBUNIT MIC13"/>
    <property type="match status" value="1"/>
</dbReference>
<evidence type="ECO:0000256" key="4">
    <source>
        <dbReference type="ARBA" id="ARBA00022792"/>
    </source>
</evidence>
<evidence type="ECO:0000256" key="5">
    <source>
        <dbReference type="ARBA" id="ARBA00022989"/>
    </source>
</evidence>
<evidence type="ECO:0000256" key="2">
    <source>
        <dbReference type="ARBA" id="ARBA00006771"/>
    </source>
</evidence>
<feature type="chain" id="PRO_5002792919" description="MICOS complex subunit MIC13" evidence="9">
    <location>
        <begin position="19"/>
        <end position="118"/>
    </location>
</feature>
<comment type="function">
    <text evidence="8">Component of the MICOS complex, a large protein complex of the mitochondrial inner membrane that plays crucial roles in the maintenance of crista junctions, inner membrane architecture, and formation of contact sites to the outer membrane.</text>
</comment>
<keyword evidence="3" id="KW-0812">Transmembrane</keyword>
<dbReference type="GO" id="GO:0044284">
    <property type="term" value="C:mitochondrial crista junction"/>
    <property type="evidence" value="ECO:0007669"/>
    <property type="project" value="TreeGrafter"/>
</dbReference>
<evidence type="ECO:0000313" key="11">
    <source>
        <dbReference type="Proteomes" id="UP000007801"/>
    </source>
</evidence>
<organism evidence="10 11">
    <name type="scientific">Drosophila ananassae</name>
    <name type="common">Fruit fly</name>
    <dbReference type="NCBI Taxonomy" id="7217"/>
    <lineage>
        <taxon>Eukaryota</taxon>
        <taxon>Metazoa</taxon>
        <taxon>Ecdysozoa</taxon>
        <taxon>Arthropoda</taxon>
        <taxon>Hexapoda</taxon>
        <taxon>Insecta</taxon>
        <taxon>Pterygota</taxon>
        <taxon>Neoptera</taxon>
        <taxon>Endopterygota</taxon>
        <taxon>Diptera</taxon>
        <taxon>Brachycera</taxon>
        <taxon>Muscomorpha</taxon>
        <taxon>Ephydroidea</taxon>
        <taxon>Drosophilidae</taxon>
        <taxon>Drosophila</taxon>
        <taxon>Sophophora</taxon>
    </lineage>
</organism>
<sequence length="118" mass="13455">MLFSLIFRLALVAGTVYATKELDIWGPASNSEDLIKAAKKELGPYAENMKQSVCCWRCKTCTEVTVDKPWRESFVDAWNDTIKKAFNGLGIDVPVYFRRFQDDVANGIDDLVNINEEW</sequence>
<comment type="subcellular location">
    <subcellularLocation>
        <location evidence="1 8">Mitochondrion inner membrane</location>
        <topology evidence="1 8">Single-pass membrane protein</topology>
    </subcellularLocation>
</comment>
<keyword evidence="7" id="KW-0472">Membrane</keyword>
<keyword evidence="6 8" id="KW-0496">Mitochondrion</keyword>
<evidence type="ECO:0000256" key="7">
    <source>
        <dbReference type="ARBA" id="ARBA00023136"/>
    </source>
</evidence>
<dbReference type="InterPro" id="IPR026769">
    <property type="entry name" value="Mic13"/>
</dbReference>
<evidence type="ECO:0000256" key="8">
    <source>
        <dbReference type="RuleBase" id="RU363009"/>
    </source>
</evidence>
<dbReference type="OrthoDB" id="5948578at2759"/>
<name>B3MJS2_DROAN</name>
<keyword evidence="5" id="KW-1133">Transmembrane helix</keyword>
<proteinExistence type="inferred from homology"/>
<reference evidence="10 11" key="1">
    <citation type="journal article" date="2007" name="Nature">
        <title>Evolution of genes and genomes on the Drosophila phylogeny.</title>
        <authorList>
            <consortium name="Drosophila 12 Genomes Consortium"/>
            <person name="Clark A.G."/>
            <person name="Eisen M.B."/>
            <person name="Smith D.R."/>
            <person name="Bergman C.M."/>
            <person name="Oliver B."/>
            <person name="Markow T.A."/>
            <person name="Kaufman T.C."/>
            <person name="Kellis M."/>
            <person name="Gelbart W."/>
            <person name="Iyer V.N."/>
            <person name="Pollard D.A."/>
            <person name="Sackton T.B."/>
            <person name="Larracuente A.M."/>
            <person name="Singh N.D."/>
            <person name="Abad J.P."/>
            <person name="Abt D.N."/>
            <person name="Adryan B."/>
            <person name="Aguade M."/>
            <person name="Akashi H."/>
            <person name="Anderson W.W."/>
            <person name="Aquadro C.F."/>
            <person name="Ardell D.H."/>
            <person name="Arguello R."/>
            <person name="Artieri C.G."/>
            <person name="Barbash D.A."/>
            <person name="Barker D."/>
            <person name="Barsanti P."/>
            <person name="Batterham P."/>
            <person name="Batzoglou S."/>
            <person name="Begun D."/>
            <person name="Bhutkar A."/>
            <person name="Blanco E."/>
            <person name="Bosak S.A."/>
            <person name="Bradley R.K."/>
            <person name="Brand A.D."/>
            <person name="Brent M.R."/>
            <person name="Brooks A.N."/>
            <person name="Brown R.H."/>
            <person name="Butlin R.K."/>
            <person name="Caggese C."/>
            <person name="Calvi B.R."/>
            <person name="Bernardo de Carvalho A."/>
            <person name="Caspi A."/>
            <person name="Castrezana S."/>
            <person name="Celniker S.E."/>
            <person name="Chang J.L."/>
            <person name="Chapple C."/>
            <person name="Chatterji S."/>
            <person name="Chinwalla A."/>
            <person name="Civetta A."/>
            <person name="Clifton S.W."/>
            <person name="Comeron J.M."/>
            <person name="Costello J.C."/>
            <person name="Coyne J.A."/>
            <person name="Daub J."/>
            <person name="David R.G."/>
            <person name="Delcher A.L."/>
            <person name="Delehaunty K."/>
            <person name="Do C.B."/>
            <person name="Ebling H."/>
            <person name="Edwards K."/>
            <person name="Eickbush T."/>
            <person name="Evans J.D."/>
            <person name="Filipski A."/>
            <person name="Findeiss S."/>
            <person name="Freyhult E."/>
            <person name="Fulton L."/>
            <person name="Fulton R."/>
            <person name="Garcia A.C."/>
            <person name="Gardiner A."/>
            <person name="Garfield D.A."/>
            <person name="Garvin B.E."/>
            <person name="Gibson G."/>
            <person name="Gilbert D."/>
            <person name="Gnerre S."/>
            <person name="Godfrey J."/>
            <person name="Good R."/>
            <person name="Gotea V."/>
            <person name="Gravely B."/>
            <person name="Greenberg A.J."/>
            <person name="Griffiths-Jones S."/>
            <person name="Gross S."/>
            <person name="Guigo R."/>
            <person name="Gustafson E.A."/>
            <person name="Haerty W."/>
            <person name="Hahn M.W."/>
            <person name="Halligan D.L."/>
            <person name="Halpern A.L."/>
            <person name="Halter G.M."/>
            <person name="Han M.V."/>
            <person name="Heger A."/>
            <person name="Hillier L."/>
            <person name="Hinrichs A.S."/>
            <person name="Holmes I."/>
            <person name="Hoskins R.A."/>
            <person name="Hubisz M.J."/>
            <person name="Hultmark D."/>
            <person name="Huntley M.A."/>
            <person name="Jaffe D.B."/>
            <person name="Jagadeeshan S."/>
            <person name="Jeck W.R."/>
            <person name="Johnson J."/>
            <person name="Jones C.D."/>
            <person name="Jordan W.C."/>
            <person name="Karpen G.H."/>
            <person name="Kataoka E."/>
            <person name="Keightley P.D."/>
            <person name="Kheradpour P."/>
            <person name="Kirkness E.F."/>
            <person name="Koerich L.B."/>
            <person name="Kristiansen K."/>
            <person name="Kudrna D."/>
            <person name="Kulathinal R.J."/>
            <person name="Kumar S."/>
            <person name="Kwok R."/>
            <person name="Lander E."/>
            <person name="Langley C.H."/>
            <person name="Lapoint R."/>
            <person name="Lazzaro B.P."/>
            <person name="Lee S.J."/>
            <person name="Levesque L."/>
            <person name="Li R."/>
            <person name="Lin C.F."/>
            <person name="Lin M.F."/>
            <person name="Lindblad-Toh K."/>
            <person name="Llopart A."/>
            <person name="Long M."/>
            <person name="Low L."/>
            <person name="Lozovsky E."/>
            <person name="Lu J."/>
            <person name="Luo M."/>
            <person name="Machado C.A."/>
            <person name="Makalowski W."/>
            <person name="Marzo M."/>
            <person name="Matsuda M."/>
            <person name="Matzkin L."/>
            <person name="McAllister B."/>
            <person name="McBride C.S."/>
            <person name="McKernan B."/>
            <person name="McKernan K."/>
            <person name="Mendez-Lago M."/>
            <person name="Minx P."/>
            <person name="Mollenhauer M.U."/>
            <person name="Montooth K."/>
            <person name="Mount S.M."/>
            <person name="Mu X."/>
            <person name="Myers E."/>
            <person name="Negre B."/>
            <person name="Newfeld S."/>
            <person name="Nielsen R."/>
            <person name="Noor M.A."/>
            <person name="O'Grady P."/>
            <person name="Pachter L."/>
            <person name="Papaceit M."/>
            <person name="Parisi M.J."/>
            <person name="Parisi M."/>
            <person name="Parts L."/>
            <person name="Pedersen J.S."/>
            <person name="Pesole G."/>
            <person name="Phillippy A.M."/>
            <person name="Ponting C.P."/>
            <person name="Pop M."/>
            <person name="Porcelli D."/>
            <person name="Powell J.R."/>
            <person name="Prohaska S."/>
            <person name="Pruitt K."/>
            <person name="Puig M."/>
            <person name="Quesneville H."/>
            <person name="Ram K.R."/>
            <person name="Rand D."/>
            <person name="Rasmussen M.D."/>
            <person name="Reed L.K."/>
            <person name="Reenan R."/>
            <person name="Reily A."/>
            <person name="Remington K.A."/>
            <person name="Rieger T.T."/>
            <person name="Ritchie M.G."/>
            <person name="Robin C."/>
            <person name="Rogers Y.H."/>
            <person name="Rohde C."/>
            <person name="Rozas J."/>
            <person name="Rubenfield M.J."/>
            <person name="Ruiz A."/>
            <person name="Russo S."/>
            <person name="Salzberg S.L."/>
            <person name="Sanchez-Gracia A."/>
            <person name="Saranga D.J."/>
            <person name="Sato H."/>
            <person name="Schaeffer S.W."/>
            <person name="Schatz M.C."/>
            <person name="Schlenke T."/>
            <person name="Schwartz R."/>
            <person name="Segarra C."/>
            <person name="Singh R.S."/>
            <person name="Sirot L."/>
            <person name="Sirota M."/>
            <person name="Sisneros N.B."/>
            <person name="Smith C.D."/>
            <person name="Smith T.F."/>
            <person name="Spieth J."/>
            <person name="Stage D.E."/>
            <person name="Stark A."/>
            <person name="Stephan W."/>
            <person name="Strausberg R.L."/>
            <person name="Strempel S."/>
            <person name="Sturgill D."/>
            <person name="Sutton G."/>
            <person name="Sutton G.G."/>
            <person name="Tao W."/>
            <person name="Teichmann S."/>
            <person name="Tobari Y.N."/>
            <person name="Tomimura Y."/>
            <person name="Tsolas J.M."/>
            <person name="Valente V.L."/>
            <person name="Venter E."/>
            <person name="Venter J.C."/>
            <person name="Vicario S."/>
            <person name="Vieira F.G."/>
            <person name="Vilella A.J."/>
            <person name="Villasante A."/>
            <person name="Walenz B."/>
            <person name="Wang J."/>
            <person name="Wasserman M."/>
            <person name="Watts T."/>
            <person name="Wilson D."/>
            <person name="Wilson R.K."/>
            <person name="Wing R.A."/>
            <person name="Wolfner M.F."/>
            <person name="Wong A."/>
            <person name="Wong G.K."/>
            <person name="Wu C.I."/>
            <person name="Wu G."/>
            <person name="Yamamoto D."/>
            <person name="Yang H.P."/>
            <person name="Yang S.P."/>
            <person name="Yorke J.A."/>
            <person name="Yoshida K."/>
            <person name="Zdobnov E."/>
            <person name="Zhang P."/>
            <person name="Zhang Y."/>
            <person name="Zimin A.V."/>
            <person name="Baldwin J."/>
            <person name="Abdouelleil A."/>
            <person name="Abdulkadir J."/>
            <person name="Abebe A."/>
            <person name="Abera B."/>
            <person name="Abreu J."/>
            <person name="Acer S.C."/>
            <person name="Aftuck L."/>
            <person name="Alexander A."/>
            <person name="An P."/>
            <person name="Anderson E."/>
            <person name="Anderson S."/>
            <person name="Arachi H."/>
            <person name="Azer M."/>
            <person name="Bachantsang P."/>
            <person name="Barry A."/>
            <person name="Bayul T."/>
            <person name="Berlin A."/>
            <person name="Bessette D."/>
            <person name="Bloom T."/>
            <person name="Blye J."/>
            <person name="Boguslavskiy L."/>
            <person name="Bonnet C."/>
            <person name="Boukhgalter B."/>
            <person name="Bourzgui I."/>
            <person name="Brown A."/>
            <person name="Cahill P."/>
            <person name="Channer S."/>
            <person name="Cheshatsang Y."/>
            <person name="Chuda L."/>
            <person name="Citroen M."/>
            <person name="Collymore A."/>
            <person name="Cooke P."/>
            <person name="Costello M."/>
            <person name="D'Aco K."/>
            <person name="Daza R."/>
            <person name="De Haan G."/>
            <person name="DeGray S."/>
            <person name="DeMaso C."/>
            <person name="Dhargay N."/>
            <person name="Dooley K."/>
            <person name="Dooley E."/>
            <person name="Doricent M."/>
            <person name="Dorje P."/>
            <person name="Dorjee K."/>
            <person name="Dupes A."/>
            <person name="Elong R."/>
            <person name="Falk J."/>
            <person name="Farina A."/>
            <person name="Faro S."/>
            <person name="Ferguson D."/>
            <person name="Fisher S."/>
            <person name="Foley C.D."/>
            <person name="Franke A."/>
            <person name="Friedrich D."/>
            <person name="Gadbois L."/>
            <person name="Gearin G."/>
            <person name="Gearin C.R."/>
            <person name="Giannoukos G."/>
            <person name="Goode T."/>
            <person name="Graham J."/>
            <person name="Grandbois E."/>
            <person name="Grewal S."/>
            <person name="Gyaltsen K."/>
            <person name="Hafez N."/>
            <person name="Hagos B."/>
            <person name="Hall J."/>
            <person name="Henson C."/>
            <person name="Hollinger A."/>
            <person name="Honan T."/>
            <person name="Huard M.D."/>
            <person name="Hughes L."/>
            <person name="Hurhula B."/>
            <person name="Husby M.E."/>
            <person name="Kamat A."/>
            <person name="Kanga B."/>
            <person name="Kashin S."/>
            <person name="Khazanovich D."/>
            <person name="Kisner P."/>
            <person name="Lance K."/>
            <person name="Lara M."/>
            <person name="Lee W."/>
            <person name="Lennon N."/>
            <person name="Letendre F."/>
            <person name="LeVine R."/>
            <person name="Lipovsky A."/>
            <person name="Liu X."/>
            <person name="Liu J."/>
            <person name="Liu S."/>
            <person name="Lokyitsang T."/>
            <person name="Lokyitsang Y."/>
            <person name="Lubonja R."/>
            <person name="Lui A."/>
            <person name="MacDonald P."/>
            <person name="Magnisalis V."/>
            <person name="Maru K."/>
            <person name="Matthews C."/>
            <person name="McCusker W."/>
            <person name="McDonough S."/>
            <person name="Mehta T."/>
            <person name="Meldrim J."/>
            <person name="Meneus L."/>
            <person name="Mihai O."/>
            <person name="Mihalev A."/>
            <person name="Mihova T."/>
            <person name="Mittelman R."/>
            <person name="Mlenga V."/>
            <person name="Montmayeur A."/>
            <person name="Mulrain L."/>
            <person name="Navidi A."/>
            <person name="Naylor J."/>
            <person name="Negash T."/>
            <person name="Nguyen T."/>
            <person name="Nguyen N."/>
            <person name="Nicol R."/>
            <person name="Norbu C."/>
            <person name="Norbu N."/>
            <person name="Novod N."/>
            <person name="O'Neill B."/>
            <person name="Osman S."/>
            <person name="Markiewicz E."/>
            <person name="Oyono O.L."/>
            <person name="Patti C."/>
            <person name="Phunkhang P."/>
            <person name="Pierre F."/>
            <person name="Priest M."/>
            <person name="Raghuraman S."/>
            <person name="Rege F."/>
            <person name="Reyes R."/>
            <person name="Rise C."/>
            <person name="Rogov P."/>
            <person name="Ross K."/>
            <person name="Ryan E."/>
            <person name="Settipalli S."/>
            <person name="Shea T."/>
            <person name="Sherpa N."/>
            <person name="Shi L."/>
            <person name="Shih D."/>
            <person name="Sparrow T."/>
            <person name="Spaulding J."/>
            <person name="Stalker J."/>
            <person name="Stange-Thomann N."/>
            <person name="Stavropoulos S."/>
            <person name="Stone C."/>
            <person name="Strader C."/>
            <person name="Tesfaye S."/>
            <person name="Thomson T."/>
            <person name="Thoulutsang Y."/>
            <person name="Thoulutsang D."/>
            <person name="Topham K."/>
            <person name="Topping I."/>
            <person name="Tsamla T."/>
            <person name="Vassiliev H."/>
            <person name="Vo A."/>
            <person name="Wangchuk T."/>
            <person name="Wangdi T."/>
            <person name="Weiand M."/>
            <person name="Wilkinson J."/>
            <person name="Wilson A."/>
            <person name="Yadav S."/>
            <person name="Young G."/>
            <person name="Yu Q."/>
            <person name="Zembek L."/>
            <person name="Zhong D."/>
            <person name="Zimmer A."/>
            <person name="Zwirko Z."/>
            <person name="Jaffe D.B."/>
            <person name="Alvarez P."/>
            <person name="Brockman W."/>
            <person name="Butler J."/>
            <person name="Chin C."/>
            <person name="Gnerre S."/>
            <person name="Grabherr M."/>
            <person name="Kleber M."/>
            <person name="Mauceli E."/>
            <person name="MacCallum I."/>
        </authorList>
    </citation>
    <scope>NUCLEOTIDE SEQUENCE [LARGE SCALE GENOMIC DNA]</scope>
    <source>
        <strain evidence="11">Tucson 14024-0371.13</strain>
    </source>
</reference>
<dbReference type="InParanoid" id="B3MJS2"/>
<evidence type="ECO:0000256" key="1">
    <source>
        <dbReference type="ARBA" id="ARBA00004434"/>
    </source>
</evidence>
<keyword evidence="9" id="KW-0732">Signal</keyword>
<evidence type="ECO:0000313" key="10">
    <source>
        <dbReference type="EMBL" id="EDV31411.1"/>
    </source>
</evidence>
<dbReference type="PhylomeDB" id="B3MJS2"/>
<dbReference type="Pfam" id="PF15884">
    <property type="entry name" value="QIL1"/>
    <property type="match status" value="1"/>
</dbReference>
<protein>
    <recommendedName>
        <fullName evidence="8">MICOS complex subunit MIC13</fullName>
    </recommendedName>
</protein>
<keyword evidence="11" id="KW-1185">Reference proteome</keyword>
<dbReference type="GeneID" id="6497386"/>
<dbReference type="GO" id="GO:0061617">
    <property type="term" value="C:MICOS complex"/>
    <property type="evidence" value="ECO:0007669"/>
    <property type="project" value="UniProtKB-UniRule"/>
</dbReference>